<dbReference type="GO" id="GO:0004674">
    <property type="term" value="F:protein serine/threonine kinase activity"/>
    <property type="evidence" value="ECO:0007669"/>
    <property type="project" value="UniProtKB-KW"/>
</dbReference>
<dbReference type="PANTHER" id="PTHR47976">
    <property type="entry name" value="G-TYPE LECTIN S-RECEPTOR-LIKE SERINE/THREONINE-PROTEIN KINASE SD2-5"/>
    <property type="match status" value="1"/>
</dbReference>
<evidence type="ECO:0000256" key="2">
    <source>
        <dbReference type="ARBA" id="ARBA00022527"/>
    </source>
</evidence>
<evidence type="ECO:0000256" key="5">
    <source>
        <dbReference type="ARBA" id="ARBA00022741"/>
    </source>
</evidence>
<evidence type="ECO:0000259" key="10">
    <source>
        <dbReference type="PROSITE" id="PS50011"/>
    </source>
</evidence>
<reference evidence="11" key="2">
    <citation type="journal article" date="2024" name="Plant">
        <title>Genomic evolution and insights into agronomic trait innovations of Sesamum species.</title>
        <authorList>
            <person name="Miao H."/>
            <person name="Wang L."/>
            <person name="Qu L."/>
            <person name="Liu H."/>
            <person name="Sun Y."/>
            <person name="Le M."/>
            <person name="Wang Q."/>
            <person name="Wei S."/>
            <person name="Zheng Y."/>
            <person name="Lin W."/>
            <person name="Duan Y."/>
            <person name="Cao H."/>
            <person name="Xiong S."/>
            <person name="Wang X."/>
            <person name="Wei L."/>
            <person name="Li C."/>
            <person name="Ma Q."/>
            <person name="Ju M."/>
            <person name="Zhao R."/>
            <person name="Li G."/>
            <person name="Mu C."/>
            <person name="Tian Q."/>
            <person name="Mei H."/>
            <person name="Zhang T."/>
            <person name="Gao T."/>
            <person name="Zhang H."/>
        </authorList>
    </citation>
    <scope>NUCLEOTIDE SEQUENCE</scope>
    <source>
        <strain evidence="11">G02</strain>
    </source>
</reference>
<name>A0AAW2VIJ1_SESRA</name>
<keyword evidence="5" id="KW-0547">Nucleotide-binding</keyword>
<dbReference type="EMBL" id="JACGWJ010000003">
    <property type="protein sequence ID" value="KAL0429312.1"/>
    <property type="molecule type" value="Genomic_DNA"/>
</dbReference>
<comment type="caution">
    <text evidence="11">The sequence shown here is derived from an EMBL/GenBank/DDBJ whole genome shotgun (WGS) entry which is preliminary data.</text>
</comment>
<keyword evidence="6 11" id="KW-0418">Kinase</keyword>
<dbReference type="EC" id="2.7.11.1" evidence="1"/>
<dbReference type="InterPro" id="IPR008271">
    <property type="entry name" value="Ser/Thr_kinase_AS"/>
</dbReference>
<keyword evidence="7" id="KW-0067">ATP-binding</keyword>
<dbReference type="PROSITE" id="PS50011">
    <property type="entry name" value="PROTEIN_KINASE_DOM"/>
    <property type="match status" value="1"/>
</dbReference>
<organism evidence="11">
    <name type="scientific">Sesamum radiatum</name>
    <name type="common">Black benniseed</name>
    <dbReference type="NCBI Taxonomy" id="300843"/>
    <lineage>
        <taxon>Eukaryota</taxon>
        <taxon>Viridiplantae</taxon>
        <taxon>Streptophyta</taxon>
        <taxon>Embryophyta</taxon>
        <taxon>Tracheophyta</taxon>
        <taxon>Spermatophyta</taxon>
        <taxon>Magnoliopsida</taxon>
        <taxon>eudicotyledons</taxon>
        <taxon>Gunneridae</taxon>
        <taxon>Pentapetalae</taxon>
        <taxon>asterids</taxon>
        <taxon>lamiids</taxon>
        <taxon>Lamiales</taxon>
        <taxon>Pedaliaceae</taxon>
        <taxon>Sesamum</taxon>
    </lineage>
</organism>
<evidence type="ECO:0000256" key="9">
    <source>
        <dbReference type="ARBA" id="ARBA00048679"/>
    </source>
</evidence>
<dbReference type="InterPro" id="IPR011009">
    <property type="entry name" value="Kinase-like_dom_sf"/>
</dbReference>
<accession>A0AAW2VIJ1</accession>
<keyword evidence="2" id="KW-0723">Serine/threonine-protein kinase</keyword>
<evidence type="ECO:0000256" key="6">
    <source>
        <dbReference type="ARBA" id="ARBA00022777"/>
    </source>
</evidence>
<proteinExistence type="predicted"/>
<dbReference type="PROSITE" id="PS00108">
    <property type="entry name" value="PROTEIN_KINASE_ST"/>
    <property type="match status" value="1"/>
</dbReference>
<dbReference type="InterPro" id="IPR051343">
    <property type="entry name" value="G-type_lectin_kinases/EP1-like"/>
</dbReference>
<dbReference type="AlphaFoldDB" id="A0AAW2VIJ1"/>
<protein>
    <recommendedName>
        <fullName evidence="1">non-specific serine/threonine protein kinase</fullName>
        <ecNumber evidence="1">2.7.11.1</ecNumber>
    </recommendedName>
</protein>
<dbReference type="GO" id="GO:0005524">
    <property type="term" value="F:ATP binding"/>
    <property type="evidence" value="ECO:0007669"/>
    <property type="project" value="UniProtKB-KW"/>
</dbReference>
<dbReference type="FunFam" id="1.10.510.10:FF:001023">
    <property type="entry name" value="Os07g0541700 protein"/>
    <property type="match status" value="1"/>
</dbReference>
<gene>
    <name evidence="11" type="ORF">Sradi_0557200</name>
</gene>
<dbReference type="SUPFAM" id="SSF56112">
    <property type="entry name" value="Protein kinase-like (PK-like)"/>
    <property type="match status" value="1"/>
</dbReference>
<evidence type="ECO:0000313" key="11">
    <source>
        <dbReference type="EMBL" id="KAL0429312.1"/>
    </source>
</evidence>
<dbReference type="Pfam" id="PF00069">
    <property type="entry name" value="Pkinase"/>
    <property type="match status" value="1"/>
</dbReference>
<evidence type="ECO:0000256" key="7">
    <source>
        <dbReference type="ARBA" id="ARBA00022840"/>
    </source>
</evidence>
<dbReference type="InterPro" id="IPR000719">
    <property type="entry name" value="Prot_kinase_dom"/>
</dbReference>
<dbReference type="Gene3D" id="1.10.510.10">
    <property type="entry name" value="Transferase(Phosphotransferase) domain 1"/>
    <property type="match status" value="1"/>
</dbReference>
<keyword evidence="3" id="KW-0808">Transferase</keyword>
<comment type="catalytic activity">
    <reaction evidence="9">
        <text>L-seryl-[protein] + ATP = O-phospho-L-seryl-[protein] + ADP + H(+)</text>
        <dbReference type="Rhea" id="RHEA:17989"/>
        <dbReference type="Rhea" id="RHEA-COMP:9863"/>
        <dbReference type="Rhea" id="RHEA-COMP:11604"/>
        <dbReference type="ChEBI" id="CHEBI:15378"/>
        <dbReference type="ChEBI" id="CHEBI:29999"/>
        <dbReference type="ChEBI" id="CHEBI:30616"/>
        <dbReference type="ChEBI" id="CHEBI:83421"/>
        <dbReference type="ChEBI" id="CHEBI:456216"/>
        <dbReference type="EC" id="2.7.11.1"/>
    </reaction>
</comment>
<comment type="catalytic activity">
    <reaction evidence="8">
        <text>L-threonyl-[protein] + ATP = O-phospho-L-threonyl-[protein] + ADP + H(+)</text>
        <dbReference type="Rhea" id="RHEA:46608"/>
        <dbReference type="Rhea" id="RHEA-COMP:11060"/>
        <dbReference type="Rhea" id="RHEA-COMP:11605"/>
        <dbReference type="ChEBI" id="CHEBI:15378"/>
        <dbReference type="ChEBI" id="CHEBI:30013"/>
        <dbReference type="ChEBI" id="CHEBI:30616"/>
        <dbReference type="ChEBI" id="CHEBI:61977"/>
        <dbReference type="ChEBI" id="CHEBI:456216"/>
        <dbReference type="EC" id="2.7.11.1"/>
    </reaction>
</comment>
<dbReference type="PANTHER" id="PTHR47976:SF2">
    <property type="entry name" value="RECEPTOR-LIKE SERINE_THREONINE-PROTEIN KINASE"/>
    <property type="match status" value="1"/>
</dbReference>
<evidence type="ECO:0000256" key="4">
    <source>
        <dbReference type="ARBA" id="ARBA00022729"/>
    </source>
</evidence>
<evidence type="ECO:0000256" key="1">
    <source>
        <dbReference type="ARBA" id="ARBA00012513"/>
    </source>
</evidence>
<sequence length="127" mass="14450">MSIVRALRPGRSGPLVHWLLCDEGTNRLLVYEYMSNGSLASLLFSTSRPRWNQQLQIAFGIARGLTYLHEECNTQIIHCDIKPQNILLYEYLVPKISDFGLAKLLLSEQSRAAWTHIRGTVGYFAPE</sequence>
<reference evidence="11" key="1">
    <citation type="submission" date="2020-06" db="EMBL/GenBank/DDBJ databases">
        <authorList>
            <person name="Li T."/>
            <person name="Hu X."/>
            <person name="Zhang T."/>
            <person name="Song X."/>
            <person name="Zhang H."/>
            <person name="Dai N."/>
            <person name="Sheng W."/>
            <person name="Hou X."/>
            <person name="Wei L."/>
        </authorList>
    </citation>
    <scope>NUCLEOTIDE SEQUENCE</scope>
    <source>
        <strain evidence="11">G02</strain>
        <tissue evidence="11">Leaf</tissue>
    </source>
</reference>
<feature type="domain" description="Protein kinase" evidence="10">
    <location>
        <begin position="1"/>
        <end position="127"/>
    </location>
</feature>
<keyword evidence="4" id="KW-0732">Signal</keyword>
<evidence type="ECO:0000256" key="3">
    <source>
        <dbReference type="ARBA" id="ARBA00022679"/>
    </source>
</evidence>
<evidence type="ECO:0000256" key="8">
    <source>
        <dbReference type="ARBA" id="ARBA00047899"/>
    </source>
</evidence>